<dbReference type="PANTHER" id="PTHR47429">
    <property type="entry name" value="PROTEIN TWIN LOV 1"/>
    <property type="match status" value="1"/>
</dbReference>
<dbReference type="EMBL" id="JBHULN010000002">
    <property type="protein sequence ID" value="MFD2570062.1"/>
    <property type="molecule type" value="Genomic_DNA"/>
</dbReference>
<evidence type="ECO:0000313" key="5">
    <source>
        <dbReference type="EMBL" id="MFD2570062.1"/>
    </source>
</evidence>
<keyword evidence="2" id="KW-0288">FMN</keyword>
<dbReference type="SUPFAM" id="SSF55785">
    <property type="entry name" value="PYP-like sensor domain (PAS domain)"/>
    <property type="match status" value="1"/>
</dbReference>
<evidence type="ECO:0000256" key="2">
    <source>
        <dbReference type="ARBA" id="ARBA00022643"/>
    </source>
</evidence>
<sequence length="175" mass="20327">MNFTGPYDKQVADQYKTARITPLWSGWEFGHKSLLANSAAGWLALAREKQWQLPAPLRHNLISGEWAVVITDTAQVIQYVNSRFEQMSGYASHEVTGRSPSMLQGNNTDQLTRQRIKRALEQQKPVDERLLNYRKDQTPYWCNVSIRPIFNRQKELVNFIAFEQETVLEDQLVCR</sequence>
<dbReference type="Proteomes" id="UP001597469">
    <property type="component" value="Unassembled WGS sequence"/>
</dbReference>
<dbReference type="InterPro" id="IPR000014">
    <property type="entry name" value="PAS"/>
</dbReference>
<dbReference type="InterPro" id="IPR035965">
    <property type="entry name" value="PAS-like_dom_sf"/>
</dbReference>
<name>A0ABW5M0G9_9BACT</name>
<keyword evidence="1" id="KW-0285">Flavoprotein</keyword>
<dbReference type="Gene3D" id="3.30.450.20">
    <property type="entry name" value="PAS domain"/>
    <property type="match status" value="1"/>
</dbReference>
<dbReference type="Pfam" id="PF13426">
    <property type="entry name" value="PAS_9"/>
    <property type="match status" value="1"/>
</dbReference>
<evidence type="ECO:0000259" key="4">
    <source>
        <dbReference type="PROSITE" id="PS50112"/>
    </source>
</evidence>
<keyword evidence="3" id="KW-0157">Chromophore</keyword>
<evidence type="ECO:0000256" key="1">
    <source>
        <dbReference type="ARBA" id="ARBA00022630"/>
    </source>
</evidence>
<dbReference type="PANTHER" id="PTHR47429:SF2">
    <property type="entry name" value="PROTEIN TWIN LOV 1"/>
    <property type="match status" value="1"/>
</dbReference>
<dbReference type="RefSeq" id="WP_381520159.1">
    <property type="nucleotide sequence ID" value="NZ_JBHULN010000002.1"/>
</dbReference>
<proteinExistence type="predicted"/>
<keyword evidence="6" id="KW-1185">Reference proteome</keyword>
<organism evidence="5 6">
    <name type="scientific">Spirosoma soli</name>
    <dbReference type="NCBI Taxonomy" id="1770529"/>
    <lineage>
        <taxon>Bacteria</taxon>
        <taxon>Pseudomonadati</taxon>
        <taxon>Bacteroidota</taxon>
        <taxon>Cytophagia</taxon>
        <taxon>Cytophagales</taxon>
        <taxon>Cytophagaceae</taxon>
        <taxon>Spirosoma</taxon>
    </lineage>
</organism>
<gene>
    <name evidence="5" type="ORF">ACFSUS_05410</name>
</gene>
<dbReference type="NCBIfam" id="TIGR00229">
    <property type="entry name" value="sensory_box"/>
    <property type="match status" value="1"/>
</dbReference>
<feature type="domain" description="PAS" evidence="4">
    <location>
        <begin position="68"/>
        <end position="123"/>
    </location>
</feature>
<evidence type="ECO:0000313" key="6">
    <source>
        <dbReference type="Proteomes" id="UP001597469"/>
    </source>
</evidence>
<accession>A0ABW5M0G9</accession>
<reference evidence="6" key="1">
    <citation type="journal article" date="2019" name="Int. J. Syst. Evol. Microbiol.">
        <title>The Global Catalogue of Microorganisms (GCM) 10K type strain sequencing project: providing services to taxonomists for standard genome sequencing and annotation.</title>
        <authorList>
            <consortium name="The Broad Institute Genomics Platform"/>
            <consortium name="The Broad Institute Genome Sequencing Center for Infectious Disease"/>
            <person name="Wu L."/>
            <person name="Ma J."/>
        </authorList>
    </citation>
    <scope>NUCLEOTIDE SEQUENCE [LARGE SCALE GENOMIC DNA]</scope>
    <source>
        <strain evidence="6">KCTC 42805</strain>
    </source>
</reference>
<protein>
    <submittedName>
        <fullName evidence="5">PAS domain-containing protein</fullName>
    </submittedName>
</protein>
<dbReference type="PROSITE" id="PS50112">
    <property type="entry name" value="PAS"/>
    <property type="match status" value="1"/>
</dbReference>
<evidence type="ECO:0000256" key="3">
    <source>
        <dbReference type="ARBA" id="ARBA00022991"/>
    </source>
</evidence>
<comment type="caution">
    <text evidence="5">The sequence shown here is derived from an EMBL/GenBank/DDBJ whole genome shotgun (WGS) entry which is preliminary data.</text>
</comment>
<dbReference type="CDD" id="cd00130">
    <property type="entry name" value="PAS"/>
    <property type="match status" value="1"/>
</dbReference>